<dbReference type="GO" id="GO:0016559">
    <property type="term" value="P:peroxisome fission"/>
    <property type="evidence" value="ECO:0007669"/>
    <property type="project" value="TreeGrafter"/>
</dbReference>
<dbReference type="Pfam" id="PF02212">
    <property type="entry name" value="GED"/>
    <property type="match status" value="1"/>
</dbReference>
<comment type="similarity">
    <text evidence="5">Belongs to the TRAFAC class dynamin-like GTPase superfamily. Dynamin/Fzo/YdjA family.</text>
</comment>
<name>A0A5C5G0U4_9BASI</name>
<dbReference type="Gene3D" id="1.20.120.1240">
    <property type="entry name" value="Dynamin, middle domain"/>
    <property type="match status" value="1"/>
</dbReference>
<dbReference type="OrthoDB" id="5061070at2759"/>
<evidence type="ECO:0000313" key="10">
    <source>
        <dbReference type="Proteomes" id="UP000311382"/>
    </source>
</evidence>
<dbReference type="InterPro" id="IPR019762">
    <property type="entry name" value="Dynamin_GTPase_CS"/>
</dbReference>
<dbReference type="Pfam" id="PF00350">
    <property type="entry name" value="Dynamin_N"/>
    <property type="match status" value="1"/>
</dbReference>
<keyword evidence="1 5" id="KW-0547">Nucleotide-binding</keyword>
<accession>A0A5C5G0U4</accession>
<dbReference type="GO" id="GO:0005525">
    <property type="term" value="F:GTP binding"/>
    <property type="evidence" value="ECO:0007669"/>
    <property type="project" value="UniProtKB-KW"/>
</dbReference>
<dbReference type="GO" id="GO:0008017">
    <property type="term" value="F:microtubule binding"/>
    <property type="evidence" value="ECO:0007669"/>
    <property type="project" value="TreeGrafter"/>
</dbReference>
<organism evidence="9 10">
    <name type="scientific">Rhodotorula diobovata</name>
    <dbReference type="NCBI Taxonomy" id="5288"/>
    <lineage>
        <taxon>Eukaryota</taxon>
        <taxon>Fungi</taxon>
        <taxon>Dikarya</taxon>
        <taxon>Basidiomycota</taxon>
        <taxon>Pucciniomycotina</taxon>
        <taxon>Microbotryomycetes</taxon>
        <taxon>Sporidiobolales</taxon>
        <taxon>Sporidiobolaceae</taxon>
        <taxon>Rhodotorula</taxon>
    </lineage>
</organism>
<evidence type="ECO:0000313" key="9">
    <source>
        <dbReference type="EMBL" id="TNY21601.1"/>
    </source>
</evidence>
<keyword evidence="3" id="KW-0505">Motor protein</keyword>
<evidence type="ECO:0000256" key="6">
    <source>
        <dbReference type="SAM" id="MobiDB-lite"/>
    </source>
</evidence>
<sequence>MDKHLINTVNRLQDAFAQSGLSSAPIDLPQIAVIGSQSSGKSSVLENIVGRDFLPRGTGIVTRRPLVLQLINRPAGPKANGDAKDAPKEEGSQPTSDKASNPDEWAEFLHRPGEKFYDFNKVRDEIVADTELKTGKNAGISPLPIGLRIFSPHVLTLTLVDLPGLTKVPVGDQPRDIEVQIRNMLLKFIQKPNSIILAVTAANTDLANSDGLQLARAVDPEGLRTIGVLTKVDLMDTGTDVVDILAGRIIPLRLGYVPVVNRGQRDIDNKRPIAAALEHEREFFENHPSYRSKASYCGTPYLTRRLNTILMHHIKATLPDIKAKISANLAKYEAELASLGGPQGGADGSSVILGIITEFCGDFRTAIDGSSSDLALNELSGGARISFVFHELFSNGVKSLDPFDHVKDADIRTILYNSSGSSPALFVGTTAFEVIIKQQIKRIEEPALKCASLVYDELMRILAQLLNKNATFKRYPALRDRFYATVQAFFRNRMLPTNKLVQDLVAMESTYINTGHPDFISGHKAMAIVSERMAAGKPQPGGVGAGGAGAVDPKTGKLIPGALNNGKDLDVDLKQREEGFFGSFWPGGRKNQQLAQKKGAAAMEAPPQALRASGTLSERESMETEVIKLLISSYFALSKRTLIDMVPKAIMLNLVFHAKDTMQRELLAELYKTDLIDDMLKESDNVVQRRKECVKMVAALNQAESIVASVGN</sequence>
<dbReference type="Pfam" id="PF01031">
    <property type="entry name" value="Dynamin_M"/>
    <property type="match status" value="1"/>
</dbReference>
<keyword evidence="2 5" id="KW-0342">GTP-binding</keyword>
<dbReference type="PRINTS" id="PR00195">
    <property type="entry name" value="DYNAMIN"/>
</dbReference>
<protein>
    <recommendedName>
        <fullName evidence="4">Vacuolar protein sorting-associated protein 1</fullName>
    </recommendedName>
</protein>
<dbReference type="SMART" id="SM00053">
    <property type="entry name" value="DYNc"/>
    <property type="match status" value="1"/>
</dbReference>
<dbReference type="InterPro" id="IPR020850">
    <property type="entry name" value="GED_dom"/>
</dbReference>
<dbReference type="InterPro" id="IPR001401">
    <property type="entry name" value="Dynamin_GTPase"/>
</dbReference>
<evidence type="ECO:0000256" key="5">
    <source>
        <dbReference type="RuleBase" id="RU003932"/>
    </source>
</evidence>
<dbReference type="PROSITE" id="PS51388">
    <property type="entry name" value="GED"/>
    <property type="match status" value="1"/>
</dbReference>
<dbReference type="InterPro" id="IPR030381">
    <property type="entry name" value="G_DYNAMIN_dom"/>
</dbReference>
<dbReference type="GO" id="GO:0007033">
    <property type="term" value="P:vacuole organization"/>
    <property type="evidence" value="ECO:0007669"/>
    <property type="project" value="UniProtKB-ARBA"/>
</dbReference>
<dbReference type="GO" id="GO:0003924">
    <property type="term" value="F:GTPase activity"/>
    <property type="evidence" value="ECO:0007669"/>
    <property type="project" value="InterPro"/>
</dbReference>
<dbReference type="GO" id="GO:0005874">
    <property type="term" value="C:microtubule"/>
    <property type="evidence" value="ECO:0007669"/>
    <property type="project" value="TreeGrafter"/>
</dbReference>
<feature type="domain" description="GED" evidence="7">
    <location>
        <begin position="624"/>
        <end position="712"/>
    </location>
</feature>
<keyword evidence="10" id="KW-1185">Reference proteome</keyword>
<comment type="caution">
    <text evidence="9">The sequence shown here is derived from an EMBL/GenBank/DDBJ whole genome shotgun (WGS) entry which is preliminary data.</text>
</comment>
<dbReference type="InterPro" id="IPR003130">
    <property type="entry name" value="GED"/>
</dbReference>
<feature type="compositionally biased region" description="Basic and acidic residues" evidence="6">
    <location>
        <begin position="81"/>
        <end position="91"/>
    </location>
</feature>
<dbReference type="Proteomes" id="UP000311382">
    <property type="component" value="Unassembled WGS sequence"/>
</dbReference>
<evidence type="ECO:0000259" key="8">
    <source>
        <dbReference type="PROSITE" id="PS51718"/>
    </source>
</evidence>
<evidence type="ECO:0000259" key="7">
    <source>
        <dbReference type="PROSITE" id="PS51388"/>
    </source>
</evidence>
<feature type="domain" description="Dynamin-type G" evidence="8">
    <location>
        <begin position="25"/>
        <end position="319"/>
    </location>
</feature>
<dbReference type="PANTHER" id="PTHR11566:SF220">
    <property type="entry name" value="VACUOLAR PROTEIN SORTING-ASSOCIATED PROTEIN 1"/>
    <property type="match status" value="1"/>
</dbReference>
<dbReference type="CDD" id="cd08771">
    <property type="entry name" value="DLP_1"/>
    <property type="match status" value="1"/>
</dbReference>
<evidence type="ECO:0000256" key="3">
    <source>
        <dbReference type="ARBA" id="ARBA00023175"/>
    </source>
</evidence>
<dbReference type="InterPro" id="IPR045063">
    <property type="entry name" value="Dynamin_N"/>
</dbReference>
<reference evidence="9 10" key="1">
    <citation type="submission" date="2019-03" db="EMBL/GenBank/DDBJ databases">
        <title>Rhodosporidium diobovatum UCD-FST 08-225 genome sequencing, assembly, and annotation.</title>
        <authorList>
            <person name="Fakankun I.U."/>
            <person name="Fristensky B."/>
            <person name="Levin D.B."/>
        </authorList>
    </citation>
    <scope>NUCLEOTIDE SEQUENCE [LARGE SCALE GENOMIC DNA]</scope>
    <source>
        <strain evidence="9 10">UCD-FST 08-225</strain>
    </source>
</reference>
<dbReference type="Gene3D" id="3.40.50.300">
    <property type="entry name" value="P-loop containing nucleotide triphosphate hydrolases"/>
    <property type="match status" value="1"/>
</dbReference>
<dbReference type="PROSITE" id="PS00410">
    <property type="entry name" value="G_DYNAMIN_1"/>
    <property type="match status" value="1"/>
</dbReference>
<dbReference type="PANTHER" id="PTHR11566">
    <property type="entry name" value="DYNAMIN"/>
    <property type="match status" value="1"/>
</dbReference>
<dbReference type="PROSITE" id="PS51718">
    <property type="entry name" value="G_DYNAMIN_2"/>
    <property type="match status" value="1"/>
</dbReference>
<evidence type="ECO:0000256" key="2">
    <source>
        <dbReference type="ARBA" id="ARBA00023134"/>
    </source>
</evidence>
<dbReference type="InterPro" id="IPR000375">
    <property type="entry name" value="Dynamin_stalk"/>
</dbReference>
<dbReference type="InterPro" id="IPR022812">
    <property type="entry name" value="Dynamin"/>
</dbReference>
<feature type="region of interest" description="Disordered" evidence="6">
    <location>
        <begin position="72"/>
        <end position="103"/>
    </location>
</feature>
<dbReference type="EMBL" id="SOZI01000040">
    <property type="protein sequence ID" value="TNY21601.1"/>
    <property type="molecule type" value="Genomic_DNA"/>
</dbReference>
<dbReference type="SMART" id="SM00302">
    <property type="entry name" value="GED"/>
    <property type="match status" value="1"/>
</dbReference>
<dbReference type="GO" id="GO:0016020">
    <property type="term" value="C:membrane"/>
    <property type="evidence" value="ECO:0007669"/>
    <property type="project" value="TreeGrafter"/>
</dbReference>
<dbReference type="GO" id="GO:0006897">
    <property type="term" value="P:endocytosis"/>
    <property type="evidence" value="ECO:0007669"/>
    <property type="project" value="TreeGrafter"/>
</dbReference>
<evidence type="ECO:0000256" key="4">
    <source>
        <dbReference type="ARBA" id="ARBA00073589"/>
    </source>
</evidence>
<dbReference type="FunFam" id="3.40.50.300:FF:000473">
    <property type="entry name" value="Vacuolar sorting-associated 1 protein"/>
    <property type="match status" value="1"/>
</dbReference>
<dbReference type="GO" id="GO:0048312">
    <property type="term" value="P:intracellular distribution of mitochondria"/>
    <property type="evidence" value="ECO:0007669"/>
    <property type="project" value="TreeGrafter"/>
</dbReference>
<dbReference type="GO" id="GO:0005777">
    <property type="term" value="C:peroxisome"/>
    <property type="evidence" value="ECO:0007669"/>
    <property type="project" value="TreeGrafter"/>
</dbReference>
<dbReference type="InterPro" id="IPR027417">
    <property type="entry name" value="P-loop_NTPase"/>
</dbReference>
<dbReference type="AlphaFoldDB" id="A0A5C5G0U4"/>
<dbReference type="STRING" id="5288.A0A5C5G0U4"/>
<gene>
    <name evidence="9" type="ORF">DMC30DRAFT_194956</name>
</gene>
<proteinExistence type="inferred from homology"/>
<dbReference type="GO" id="GO:0000266">
    <property type="term" value="P:mitochondrial fission"/>
    <property type="evidence" value="ECO:0007669"/>
    <property type="project" value="TreeGrafter"/>
</dbReference>
<dbReference type="SUPFAM" id="SSF52540">
    <property type="entry name" value="P-loop containing nucleoside triphosphate hydrolases"/>
    <property type="match status" value="1"/>
</dbReference>
<evidence type="ECO:0000256" key="1">
    <source>
        <dbReference type="ARBA" id="ARBA00022741"/>
    </source>
</evidence>